<dbReference type="RefSeq" id="WP_268048770.1">
    <property type="nucleotide sequence ID" value="NZ_JAPQES010000001.1"/>
</dbReference>
<dbReference type="InterPro" id="IPR032485">
    <property type="entry name" value="LRP1-like_beta_prop"/>
</dbReference>
<gene>
    <name evidence="3" type="ORF">OXH55_05875</name>
</gene>
<evidence type="ECO:0000256" key="1">
    <source>
        <dbReference type="SAM" id="SignalP"/>
    </source>
</evidence>
<dbReference type="EMBL" id="JAPQES010000001">
    <property type="protein sequence ID" value="MCY6370156.1"/>
    <property type="molecule type" value="Genomic_DNA"/>
</dbReference>
<reference evidence="3" key="1">
    <citation type="submission" date="2022-12" db="EMBL/GenBank/DDBJ databases">
        <authorList>
            <person name="Wang J."/>
        </authorList>
    </citation>
    <scope>NUCLEOTIDE SEQUENCE</scope>
    <source>
        <strain evidence="3">HY-42-06</strain>
    </source>
</reference>
<name>A0ABT4CPZ9_9CLOT</name>
<dbReference type="PANTHER" id="PTHR32256">
    <property type="match status" value="1"/>
</dbReference>
<evidence type="ECO:0000313" key="3">
    <source>
        <dbReference type="EMBL" id="MCY6370156.1"/>
    </source>
</evidence>
<dbReference type="InterPro" id="IPR053369">
    <property type="entry name" value="SrfA-induced_signal"/>
</dbReference>
<dbReference type="SUPFAM" id="SSF69304">
    <property type="entry name" value="Tricorn protease N-terminal domain"/>
    <property type="match status" value="1"/>
</dbReference>
<dbReference type="Gene3D" id="2.120.10.30">
    <property type="entry name" value="TolB, C-terminal domain"/>
    <property type="match status" value="1"/>
</dbReference>
<keyword evidence="4" id="KW-1185">Reference proteome</keyword>
<dbReference type="Pfam" id="PF16472">
    <property type="entry name" value="DUF5050"/>
    <property type="match status" value="1"/>
</dbReference>
<feature type="chain" id="PRO_5045209656" evidence="1">
    <location>
        <begin position="27"/>
        <end position="458"/>
    </location>
</feature>
<keyword evidence="1" id="KW-0732">Signal</keyword>
<dbReference type="PANTHER" id="PTHR32256:SF17">
    <property type="entry name" value="EGF-LIKE DOMAIN-CONTAINING PROTEIN"/>
    <property type="match status" value="1"/>
</dbReference>
<feature type="domain" description="Prolow-density lipoprotein receptor-related protein 1-like beta-propeller" evidence="2">
    <location>
        <begin position="139"/>
        <end position="427"/>
    </location>
</feature>
<evidence type="ECO:0000259" key="2">
    <source>
        <dbReference type="Pfam" id="PF16472"/>
    </source>
</evidence>
<feature type="signal peptide" evidence="1">
    <location>
        <begin position="1"/>
        <end position="26"/>
    </location>
</feature>
<proteinExistence type="predicted"/>
<dbReference type="Proteomes" id="UP001079657">
    <property type="component" value="Unassembled WGS sequence"/>
</dbReference>
<organism evidence="3 4">
    <name type="scientific">Clostridium ganghwense</name>
    <dbReference type="NCBI Taxonomy" id="312089"/>
    <lineage>
        <taxon>Bacteria</taxon>
        <taxon>Bacillati</taxon>
        <taxon>Bacillota</taxon>
        <taxon>Clostridia</taxon>
        <taxon>Eubacteriales</taxon>
        <taxon>Clostridiaceae</taxon>
        <taxon>Clostridium</taxon>
    </lineage>
</organism>
<accession>A0ABT4CPZ9</accession>
<protein>
    <submittedName>
        <fullName evidence="3">DUF5050 domain-containing protein</fullName>
    </submittedName>
</protein>
<sequence>MRKYCRNLVTVSMFAMFAFQPVFVQAKNIPDGKSVDSNKAWKIRFSDSVEVNDNVKKSIVVKDSKNNEVKVSITSADNGEAILVKSPVNGYKKGENYVLTIEDKIYSKNNKKLNKKVDFKFDIKNDIDIPENSNIELGNTSGNTVNQGWVTEKDDFLYFTSSQYWDVADLYKMKKDGTGLTKINKKKMYYASNLNIVGDWLYYELFESGEKDWQNNLYKVKTDGTGDTKVLDNAESCVITGDSIYYVNRSDENKLYKAALDGSNKVKLCDDEVTEINLSGNWIIYNTIDNEYFKNLRARYVGSIYKIKTDGTNKIQLTKNEGYHINTVGNEVYYINHSDNNKIYKVSLDGSKDIKVSDDSAFCLNVNDGWIYYSNDSDPIKMSTGYSTMECATLYKMQIDGTQKTKLRNVFSTDINVSGEWIYYKEYFDTGMGNGEIRKKINKNGTGDKDVEYFQEQL</sequence>
<comment type="caution">
    <text evidence="3">The sequence shown here is derived from an EMBL/GenBank/DDBJ whole genome shotgun (WGS) entry which is preliminary data.</text>
</comment>
<evidence type="ECO:0000313" key="4">
    <source>
        <dbReference type="Proteomes" id="UP001079657"/>
    </source>
</evidence>
<dbReference type="InterPro" id="IPR011042">
    <property type="entry name" value="6-blade_b-propeller_TolB-like"/>
</dbReference>